<dbReference type="AlphaFoldDB" id="X1S2H2"/>
<accession>X1S2H2</accession>
<dbReference type="EMBL" id="BARV01043308">
    <property type="protein sequence ID" value="GAI61964.1"/>
    <property type="molecule type" value="Genomic_DNA"/>
</dbReference>
<sequence length="85" mass="9263">MIDVGAGIGNSLGIFRGKGWKVHTLEPGADKTQADMTAPGDYYLRTGLSHVDLLRVEGKGFGESVLDRFPWKSDKPEVVLVKFEG</sequence>
<comment type="caution">
    <text evidence="1">The sequence shown here is derived from an EMBL/GenBank/DDBJ whole genome shotgun (WGS) entry which is preliminary data.</text>
</comment>
<proteinExistence type="predicted"/>
<organism evidence="1">
    <name type="scientific">marine sediment metagenome</name>
    <dbReference type="NCBI Taxonomy" id="412755"/>
    <lineage>
        <taxon>unclassified sequences</taxon>
        <taxon>metagenomes</taxon>
        <taxon>ecological metagenomes</taxon>
    </lineage>
</organism>
<protein>
    <recommendedName>
        <fullName evidence="2">Methyltransferase FkbM domain-containing protein</fullName>
    </recommendedName>
</protein>
<gene>
    <name evidence="1" type="ORF">S06H3_64709</name>
</gene>
<reference evidence="1" key="1">
    <citation type="journal article" date="2014" name="Front. Microbiol.">
        <title>High frequency of phylogenetically diverse reductive dehalogenase-homologous genes in deep subseafloor sedimentary metagenomes.</title>
        <authorList>
            <person name="Kawai M."/>
            <person name="Futagami T."/>
            <person name="Toyoda A."/>
            <person name="Takaki Y."/>
            <person name="Nishi S."/>
            <person name="Hori S."/>
            <person name="Arai W."/>
            <person name="Tsubouchi T."/>
            <person name="Morono Y."/>
            <person name="Uchiyama I."/>
            <person name="Ito T."/>
            <person name="Fujiyama A."/>
            <person name="Inagaki F."/>
            <person name="Takami H."/>
        </authorList>
    </citation>
    <scope>NUCLEOTIDE SEQUENCE</scope>
    <source>
        <strain evidence="1">Expedition CK06-06</strain>
    </source>
</reference>
<evidence type="ECO:0008006" key="2">
    <source>
        <dbReference type="Google" id="ProtNLM"/>
    </source>
</evidence>
<name>X1S2H2_9ZZZZ</name>
<feature type="non-terminal residue" evidence="1">
    <location>
        <position position="85"/>
    </location>
</feature>
<evidence type="ECO:0000313" key="1">
    <source>
        <dbReference type="EMBL" id="GAI61964.1"/>
    </source>
</evidence>